<dbReference type="Proteomes" id="UP001164712">
    <property type="component" value="Chromosome"/>
</dbReference>
<protein>
    <submittedName>
        <fullName evidence="1">Uncharacterized protein</fullName>
    </submittedName>
</protein>
<organism evidence="1 2">
    <name type="scientific">Rouxiella chamberiensis</name>
    <dbReference type="NCBI Taxonomy" id="1513468"/>
    <lineage>
        <taxon>Bacteria</taxon>
        <taxon>Pseudomonadati</taxon>
        <taxon>Pseudomonadota</taxon>
        <taxon>Gammaproteobacteria</taxon>
        <taxon>Enterobacterales</taxon>
        <taxon>Yersiniaceae</taxon>
        <taxon>Rouxiella</taxon>
    </lineage>
</organism>
<keyword evidence="2" id="KW-1185">Reference proteome</keyword>
<accession>A0ABY7HRG6</accession>
<reference evidence="1" key="1">
    <citation type="submission" date="2022-12" db="EMBL/GenBank/DDBJ databases">
        <title>Complete genome sequence of an Australian strain of Rouxiella badensis DAR84756 and resolution of the R. badensis DSM100043 and R. chamberiensis DSM28324 genomes.</title>
        <authorList>
            <person name="Paul S."/>
            <person name="Anderson P.J."/>
            <person name="Maynard G."/>
            <person name="Dyall-Smith M."/>
            <person name="Kudinha T."/>
        </authorList>
    </citation>
    <scope>NUCLEOTIDE SEQUENCE</scope>
    <source>
        <strain evidence="1">DSM 28324</strain>
    </source>
</reference>
<dbReference type="RefSeq" id="WP_152623586.1">
    <property type="nucleotide sequence ID" value="NZ_CP114058.1"/>
</dbReference>
<sequence length="105" mass="11708">MNDNELLLLAGIAVKNKGKVAPGDNWDPLNNETEATRLKELLDISLRIREEELIAPRYASACYIDNDGFSHWFHEPNPRTEGEIDALVRRVIVKAAADIGKNVAP</sequence>
<evidence type="ECO:0000313" key="1">
    <source>
        <dbReference type="EMBL" id="WAT01950.1"/>
    </source>
</evidence>
<gene>
    <name evidence="1" type="ORF">O1V66_04425</name>
</gene>
<evidence type="ECO:0000313" key="2">
    <source>
        <dbReference type="Proteomes" id="UP001164712"/>
    </source>
</evidence>
<dbReference type="EMBL" id="CP114058">
    <property type="protein sequence ID" value="WAT01950.1"/>
    <property type="molecule type" value="Genomic_DNA"/>
</dbReference>
<proteinExistence type="predicted"/>
<name>A0ABY7HRG6_9GAMM</name>